<keyword evidence="7 11" id="KW-1133">Transmembrane helix</keyword>
<feature type="compositionally biased region" description="Polar residues" evidence="10">
    <location>
        <begin position="35"/>
        <end position="65"/>
    </location>
</feature>
<evidence type="ECO:0000313" key="12">
    <source>
        <dbReference type="EMBL" id="KAK7694701.1"/>
    </source>
</evidence>
<comment type="caution">
    <text evidence="12">The sequence shown here is derived from an EMBL/GenBank/DDBJ whole genome shotgun (WGS) entry which is preliminary data.</text>
</comment>
<feature type="compositionally biased region" description="Low complexity" evidence="10">
    <location>
        <begin position="67"/>
        <end position="115"/>
    </location>
</feature>
<evidence type="ECO:0000256" key="8">
    <source>
        <dbReference type="ARBA" id="ARBA00023034"/>
    </source>
</evidence>
<evidence type="ECO:0008006" key="14">
    <source>
        <dbReference type="Google" id="ProtNLM"/>
    </source>
</evidence>
<evidence type="ECO:0000256" key="5">
    <source>
        <dbReference type="ARBA" id="ARBA00022692"/>
    </source>
</evidence>
<dbReference type="EMBL" id="JASBNA010000002">
    <property type="protein sequence ID" value="KAK7694701.1"/>
    <property type="molecule type" value="Genomic_DNA"/>
</dbReference>
<dbReference type="AlphaFoldDB" id="A0AAW0GMM1"/>
<keyword evidence="4" id="KW-0808">Transferase</keyword>
<reference evidence="12 13" key="1">
    <citation type="submission" date="2022-09" db="EMBL/GenBank/DDBJ databases">
        <authorList>
            <person name="Palmer J.M."/>
        </authorList>
    </citation>
    <scope>NUCLEOTIDE SEQUENCE [LARGE SCALE GENOMIC DNA]</scope>
    <source>
        <strain evidence="12 13">DSM 7382</strain>
    </source>
</reference>
<feature type="region of interest" description="Disordered" evidence="10">
    <location>
        <begin position="462"/>
        <end position="481"/>
    </location>
</feature>
<dbReference type="GO" id="GO:0051072">
    <property type="term" value="P:4,6-pyruvylated galactose residue biosynthetic process"/>
    <property type="evidence" value="ECO:0007669"/>
    <property type="project" value="TreeGrafter"/>
</dbReference>
<keyword evidence="13" id="KW-1185">Reference proteome</keyword>
<dbReference type="Proteomes" id="UP001385951">
    <property type="component" value="Unassembled WGS sequence"/>
</dbReference>
<sequence>MPTTRDSSSRPSTPRNPPIHIEDEDDSFSSDLEHNANSPDLRTLTSRTPFVASTSSPSNQNQNLLYPSPHTPTRNSNNPSSSNASQCSTASATPLQSRSSSPQPLYLRSSSSSSDDSGDEHPFLPNDSNRRIMLGRERPRWWTIGERSRKRRRREAMSWLRSTKRMVRRVIRHPFVPKTPVTIILSLLLLTAFGISLTLLLMYILNPDKEPLPWRGYCTIPQLSEKPPLPSIPPTASFPHHPPANFTPPTFPPDNFDSLSPAGVFLGVFSIDTGIERRMLVRSTYASHYRSRNGAGDGDDGMGTSRTIVRFILGQPRKDWERRIQLEQDTYNDIVILPISENMNSGKSHAFFTWAASNAWVPPIYLNNTTVPDNLSYANQSSSIPPLAKHDPIQAHRNKLSDSPLPWVRPDFVLKADDDAFVMLAELEARLRVALHAPREDVLVDTNNSSVTLQSYHLEAATSTEEITHSPSTTSISLSQTSSEPNFTDPLIYWGYRVKNRFMAGELYGLSYSLTQWVAKDPEVKTLTRGAEDKQTSKWMRLHPRAQEVRWVSERCWIYDHPRAGTVYSHGFLFPSEVNRVHRDVLFDLEHNVALLDNKTSSTGVAPFSPFGPYGTWPTTWTRSTVSIFGVRYSLPIPDLTADQSIEALVEGSEMSLLREGTSSPGTIHHAWENRQGRIKRYNQQRLGGTVAVHFIKKNMWFLETALAMLEGDDVTEVEREKERQESLPPTKKAVPLDPHSRTSVDIP</sequence>
<feature type="transmembrane region" description="Helical" evidence="11">
    <location>
        <begin position="181"/>
        <end position="205"/>
    </location>
</feature>
<dbReference type="GO" id="GO:0000139">
    <property type="term" value="C:Golgi membrane"/>
    <property type="evidence" value="ECO:0007669"/>
    <property type="project" value="UniProtKB-SubCell"/>
</dbReference>
<comment type="subcellular location">
    <subcellularLocation>
        <location evidence="1">Golgi apparatus membrane</location>
        <topology evidence="1">Single-pass type II membrane protein</topology>
    </subcellularLocation>
</comment>
<evidence type="ECO:0000313" key="13">
    <source>
        <dbReference type="Proteomes" id="UP001385951"/>
    </source>
</evidence>
<dbReference type="GO" id="GO:0016758">
    <property type="term" value="F:hexosyltransferase activity"/>
    <property type="evidence" value="ECO:0007669"/>
    <property type="project" value="InterPro"/>
</dbReference>
<dbReference type="InterPro" id="IPR002659">
    <property type="entry name" value="Glyco_trans_31"/>
</dbReference>
<name>A0AAW0GMM1_9APHY</name>
<evidence type="ECO:0000256" key="7">
    <source>
        <dbReference type="ARBA" id="ARBA00022989"/>
    </source>
</evidence>
<evidence type="ECO:0000256" key="4">
    <source>
        <dbReference type="ARBA" id="ARBA00022679"/>
    </source>
</evidence>
<evidence type="ECO:0000256" key="3">
    <source>
        <dbReference type="ARBA" id="ARBA00022676"/>
    </source>
</evidence>
<evidence type="ECO:0000256" key="9">
    <source>
        <dbReference type="ARBA" id="ARBA00023136"/>
    </source>
</evidence>
<gene>
    <name evidence="12" type="ORF">QCA50_001889</name>
</gene>
<evidence type="ECO:0000256" key="11">
    <source>
        <dbReference type="SAM" id="Phobius"/>
    </source>
</evidence>
<protein>
    <recommendedName>
        <fullName evidence="14">Glycosyltransferase family 31 protein</fullName>
    </recommendedName>
</protein>
<evidence type="ECO:0000256" key="10">
    <source>
        <dbReference type="SAM" id="MobiDB-lite"/>
    </source>
</evidence>
<keyword evidence="9 11" id="KW-0472">Membrane</keyword>
<keyword evidence="3" id="KW-0328">Glycosyltransferase</keyword>
<evidence type="ECO:0000256" key="6">
    <source>
        <dbReference type="ARBA" id="ARBA00022968"/>
    </source>
</evidence>
<keyword evidence="5 11" id="KW-0812">Transmembrane</keyword>
<comment type="similarity">
    <text evidence="2">Belongs to the glycosyltransferase 31 family.</text>
</comment>
<feature type="compositionally biased region" description="Basic and acidic residues" evidence="10">
    <location>
        <begin position="717"/>
        <end position="726"/>
    </location>
</feature>
<dbReference type="PANTHER" id="PTHR11214">
    <property type="entry name" value="BETA-1,3-N-ACETYLGLUCOSAMINYLTRANSFERASE"/>
    <property type="match status" value="1"/>
</dbReference>
<evidence type="ECO:0000256" key="1">
    <source>
        <dbReference type="ARBA" id="ARBA00004323"/>
    </source>
</evidence>
<keyword evidence="6" id="KW-0735">Signal-anchor</keyword>
<feature type="compositionally biased region" description="Low complexity" evidence="10">
    <location>
        <begin position="1"/>
        <end position="13"/>
    </location>
</feature>
<feature type="region of interest" description="Disordered" evidence="10">
    <location>
        <begin position="717"/>
        <end position="748"/>
    </location>
</feature>
<keyword evidence="8" id="KW-0333">Golgi apparatus</keyword>
<feature type="compositionally biased region" description="Basic and acidic residues" evidence="10">
    <location>
        <begin position="739"/>
        <end position="748"/>
    </location>
</feature>
<organism evidence="12 13">
    <name type="scientific">Cerrena zonata</name>
    <dbReference type="NCBI Taxonomy" id="2478898"/>
    <lineage>
        <taxon>Eukaryota</taxon>
        <taxon>Fungi</taxon>
        <taxon>Dikarya</taxon>
        <taxon>Basidiomycota</taxon>
        <taxon>Agaricomycotina</taxon>
        <taxon>Agaricomycetes</taxon>
        <taxon>Polyporales</taxon>
        <taxon>Cerrenaceae</taxon>
        <taxon>Cerrena</taxon>
    </lineage>
</organism>
<dbReference type="PANTHER" id="PTHR11214:SF333">
    <property type="entry name" value="GLYCOSYLTRANSFERASE FAMILY 31 PROTEIN"/>
    <property type="match status" value="1"/>
</dbReference>
<accession>A0AAW0GMM1</accession>
<evidence type="ECO:0000256" key="2">
    <source>
        <dbReference type="ARBA" id="ARBA00008661"/>
    </source>
</evidence>
<feature type="region of interest" description="Disordered" evidence="10">
    <location>
        <begin position="1"/>
        <end position="130"/>
    </location>
</feature>
<proteinExistence type="inferred from homology"/>